<dbReference type="InterPro" id="IPR050107">
    <property type="entry name" value="ABC_carbohydrate_import_ATPase"/>
</dbReference>
<dbReference type="InterPro" id="IPR027417">
    <property type="entry name" value="P-loop_NTPase"/>
</dbReference>
<evidence type="ECO:0000256" key="6">
    <source>
        <dbReference type="ARBA" id="ARBA00022737"/>
    </source>
</evidence>
<dbReference type="SUPFAM" id="SSF52540">
    <property type="entry name" value="P-loop containing nucleoside triphosphate hydrolases"/>
    <property type="match status" value="2"/>
</dbReference>
<evidence type="ECO:0000256" key="2">
    <source>
        <dbReference type="ARBA" id="ARBA00004533"/>
    </source>
</evidence>
<evidence type="ECO:0000313" key="12">
    <source>
        <dbReference type="EMBL" id="RHW32855.1"/>
    </source>
</evidence>
<dbReference type="PANTHER" id="PTHR43790">
    <property type="entry name" value="CARBOHYDRATE TRANSPORT ATP-BINDING PROTEIN MG119-RELATED"/>
    <property type="match status" value="1"/>
</dbReference>
<dbReference type="GO" id="GO:0015749">
    <property type="term" value="P:monosaccharide transmembrane transport"/>
    <property type="evidence" value="ECO:0007669"/>
    <property type="project" value="UniProtKB-ARBA"/>
</dbReference>
<dbReference type="GO" id="GO:0005524">
    <property type="term" value="F:ATP binding"/>
    <property type="evidence" value="ECO:0007669"/>
    <property type="project" value="UniProtKB-KW"/>
</dbReference>
<keyword evidence="3" id="KW-0813">Transport</keyword>
<dbReference type="Pfam" id="PF00005">
    <property type="entry name" value="ABC_tran"/>
    <property type="match status" value="2"/>
</dbReference>
<proteinExistence type="predicted"/>
<dbReference type="FunFam" id="3.40.50.300:FF:000126">
    <property type="entry name" value="Galactose/methyl galactoside import ATP-binding protein MglA"/>
    <property type="match status" value="1"/>
</dbReference>
<dbReference type="InterPro" id="IPR003439">
    <property type="entry name" value="ABC_transporter-like_ATP-bd"/>
</dbReference>
<comment type="subcellular location">
    <subcellularLocation>
        <location evidence="2">Cell inner membrane</location>
    </subcellularLocation>
    <subcellularLocation>
        <location evidence="1">Cell membrane</location>
        <topology evidence="1">Peripheral membrane protein</topology>
    </subcellularLocation>
</comment>
<dbReference type="InterPro" id="IPR003593">
    <property type="entry name" value="AAA+_ATPase"/>
</dbReference>
<sequence length="493" mass="54977">MKAISKTFPGVKALQDVDFDLLPGEVHALLGENGAGKSTLVKIISGVYQKDHGEFVYKGKSIHFSSPLEAREAGISTVYQELSLMEHMDIGRNIFLGREGQNRILGILDKKRIYKDSMQYLKKVKLNISPYTLVKNLSIAEKQLVEIAKAISFNAEVIIFDEPTSSLSEEEANNLFILIEELKKSGIGIIYISHKMSEIAKISDRITVFRDGKKIATKYTKEITIDEVLKMMVGREISLMEKKIIENTNGELLRVKNLSKKDSFQDISFYLNKGEILGFAGLVGAGRTEVMRAIYGADKLDSGEIMIDNKLVHIKNPHQAIAKGIVLVPEDRKGQGLFLNLGVDKNITISSLKDVSRFKVVNNKKNQDIAKKTVEKMNVKTPTIHQQISLLSGGNQQKCILGRCILLNPKVLIFDEPTRGIDVGAKSEIYKLMFELAEQGIGIIVVSSELPEIMAVSDRVVVMHEGKITGELKEDQINQENIINYMVGVTHYV</sequence>
<dbReference type="Proteomes" id="UP000284416">
    <property type="component" value="Unassembled WGS sequence"/>
</dbReference>
<keyword evidence="5" id="KW-0762">Sugar transport</keyword>
<keyword evidence="9" id="KW-1278">Translocase</keyword>
<dbReference type="Gene3D" id="3.40.50.300">
    <property type="entry name" value="P-loop containing nucleotide triphosphate hydrolases"/>
    <property type="match status" value="2"/>
</dbReference>
<dbReference type="CDD" id="cd03215">
    <property type="entry name" value="ABC_Carb_Monos_II"/>
    <property type="match status" value="1"/>
</dbReference>
<dbReference type="OrthoDB" id="9771863at2"/>
<dbReference type="GO" id="GO:0016887">
    <property type="term" value="F:ATP hydrolysis activity"/>
    <property type="evidence" value="ECO:0007669"/>
    <property type="project" value="InterPro"/>
</dbReference>
<feature type="domain" description="ABC transporter" evidence="11">
    <location>
        <begin position="239"/>
        <end position="490"/>
    </location>
</feature>
<evidence type="ECO:0000256" key="9">
    <source>
        <dbReference type="ARBA" id="ARBA00022967"/>
    </source>
</evidence>
<evidence type="ECO:0000256" key="8">
    <source>
        <dbReference type="ARBA" id="ARBA00022840"/>
    </source>
</evidence>
<dbReference type="FunFam" id="3.40.50.300:FF:000127">
    <property type="entry name" value="Ribose import ATP-binding protein RbsA"/>
    <property type="match status" value="1"/>
</dbReference>
<keyword evidence="6" id="KW-0677">Repeat</keyword>
<keyword evidence="7" id="KW-0547">Nucleotide-binding</keyword>
<evidence type="ECO:0000256" key="5">
    <source>
        <dbReference type="ARBA" id="ARBA00022597"/>
    </source>
</evidence>
<keyword evidence="8 12" id="KW-0067">ATP-binding</keyword>
<keyword evidence="13" id="KW-1185">Reference proteome</keyword>
<dbReference type="EMBL" id="QWEG01000018">
    <property type="protein sequence ID" value="RHW32855.1"/>
    <property type="molecule type" value="Genomic_DNA"/>
</dbReference>
<dbReference type="PANTHER" id="PTHR43790:SF3">
    <property type="entry name" value="D-ALLOSE IMPORT ATP-BINDING PROTEIN ALSA-RELATED"/>
    <property type="match status" value="1"/>
</dbReference>
<dbReference type="PROSITE" id="PS50893">
    <property type="entry name" value="ABC_TRANSPORTER_2"/>
    <property type="match status" value="2"/>
</dbReference>
<reference evidence="12 13" key="1">
    <citation type="journal article" date="2017" name="Int. J. Syst. Evol. Microbiol.">
        <title>Bacillus notoginsengisoli sp. nov., a novel bacterium isolated from the rhizosphere of Panax notoginseng.</title>
        <authorList>
            <person name="Zhang M.Y."/>
            <person name="Cheng J."/>
            <person name="Cai Y."/>
            <person name="Zhang T.Y."/>
            <person name="Wu Y.Y."/>
            <person name="Manikprabhu D."/>
            <person name="Li W.J."/>
            <person name="Zhang Y.X."/>
        </authorList>
    </citation>
    <scope>NUCLEOTIDE SEQUENCE [LARGE SCALE GENOMIC DNA]</scope>
    <source>
        <strain evidence="12 13">JCM 30743</strain>
    </source>
</reference>
<gene>
    <name evidence="12" type="ORF">D1B31_20875</name>
</gene>
<dbReference type="CDD" id="cd03216">
    <property type="entry name" value="ABC_Carb_Monos_I"/>
    <property type="match status" value="1"/>
</dbReference>
<dbReference type="GO" id="GO:0005886">
    <property type="term" value="C:plasma membrane"/>
    <property type="evidence" value="ECO:0007669"/>
    <property type="project" value="UniProtKB-SubCell"/>
</dbReference>
<evidence type="ECO:0000313" key="13">
    <source>
        <dbReference type="Proteomes" id="UP000284416"/>
    </source>
</evidence>
<organism evidence="12 13">
    <name type="scientific">Neobacillus notoginsengisoli</name>
    <dbReference type="NCBI Taxonomy" id="1578198"/>
    <lineage>
        <taxon>Bacteria</taxon>
        <taxon>Bacillati</taxon>
        <taxon>Bacillota</taxon>
        <taxon>Bacilli</taxon>
        <taxon>Bacillales</taxon>
        <taxon>Bacillaceae</taxon>
        <taxon>Neobacillus</taxon>
    </lineage>
</organism>
<evidence type="ECO:0000259" key="11">
    <source>
        <dbReference type="PROSITE" id="PS50893"/>
    </source>
</evidence>
<evidence type="ECO:0000256" key="4">
    <source>
        <dbReference type="ARBA" id="ARBA00022475"/>
    </source>
</evidence>
<protein>
    <submittedName>
        <fullName evidence="12">Sugar ABC transporter ATP-binding protein</fullName>
    </submittedName>
</protein>
<evidence type="ECO:0000256" key="7">
    <source>
        <dbReference type="ARBA" id="ARBA00022741"/>
    </source>
</evidence>
<evidence type="ECO:0000256" key="1">
    <source>
        <dbReference type="ARBA" id="ARBA00004202"/>
    </source>
</evidence>
<comment type="caution">
    <text evidence="12">The sequence shown here is derived from an EMBL/GenBank/DDBJ whole genome shotgun (WGS) entry which is preliminary data.</text>
</comment>
<dbReference type="AlphaFoldDB" id="A0A417YIG3"/>
<feature type="domain" description="ABC transporter" evidence="11">
    <location>
        <begin position="1"/>
        <end position="236"/>
    </location>
</feature>
<dbReference type="SMART" id="SM00382">
    <property type="entry name" value="AAA"/>
    <property type="match status" value="2"/>
</dbReference>
<keyword evidence="4" id="KW-1003">Cell membrane</keyword>
<keyword evidence="10" id="KW-0472">Membrane</keyword>
<accession>A0A417YIG3</accession>
<evidence type="ECO:0000256" key="10">
    <source>
        <dbReference type="ARBA" id="ARBA00023136"/>
    </source>
</evidence>
<name>A0A417YIG3_9BACI</name>
<evidence type="ECO:0000256" key="3">
    <source>
        <dbReference type="ARBA" id="ARBA00022448"/>
    </source>
</evidence>